<comment type="caution">
    <text evidence="1">The sequence shown here is derived from an EMBL/GenBank/DDBJ whole genome shotgun (WGS) entry which is preliminary data.</text>
</comment>
<evidence type="ECO:0000313" key="2">
    <source>
        <dbReference type="Proteomes" id="UP000031937"/>
    </source>
</evidence>
<evidence type="ECO:0000313" key="1">
    <source>
        <dbReference type="EMBL" id="KIO45453.1"/>
    </source>
</evidence>
<dbReference type="Proteomes" id="UP000031937">
    <property type="component" value="Unassembled WGS sequence"/>
</dbReference>
<organism evidence="1 2">
    <name type="scientific">Sanguibacteroides justesenii</name>
    <dbReference type="NCBI Taxonomy" id="1547597"/>
    <lineage>
        <taxon>Bacteria</taxon>
        <taxon>Pseudomonadati</taxon>
        <taxon>Bacteroidota</taxon>
        <taxon>Bacteroidia</taxon>
        <taxon>Bacteroidales</taxon>
        <taxon>Porphyromonadaceae</taxon>
        <taxon>Sanguibacteroides</taxon>
    </lineage>
</organism>
<reference evidence="1 2" key="1">
    <citation type="submission" date="2014-07" db="EMBL/GenBank/DDBJ databases">
        <title>Porphyromonadaceae bacterium OUH 334697 = ATCC BAA-2682 = DSM 28341 draft genome.</title>
        <authorList>
            <person name="Sydenham T.V."/>
            <person name="Hasman H."/>
            <person name="Justesen U.S."/>
        </authorList>
    </citation>
    <scope>NUCLEOTIDE SEQUENCE [LARGE SCALE GENOMIC DNA]</scope>
    <source>
        <strain evidence="1 2">OUH 334697</strain>
    </source>
</reference>
<dbReference type="AlphaFoldDB" id="A0AB34R8W6"/>
<sequence>MDAKKYKRRSNILYRLRRKNIRCDTREMTIYFPYGKNPFEILQIRQLLSEFNFVVQHYIPDNNEN</sequence>
<gene>
    <name evidence="1" type="ORF">IE90_08575</name>
</gene>
<proteinExistence type="predicted"/>
<protein>
    <submittedName>
        <fullName evidence="1">Uncharacterized protein</fullName>
    </submittedName>
</protein>
<name>A0AB34R8W6_9PORP</name>
<dbReference type="EMBL" id="JPIT01000018">
    <property type="protein sequence ID" value="KIO45453.1"/>
    <property type="molecule type" value="Genomic_DNA"/>
</dbReference>
<accession>A0AB34R8W6</accession>